<organism evidence="1">
    <name type="scientific">Arcella intermedia</name>
    <dbReference type="NCBI Taxonomy" id="1963864"/>
    <lineage>
        <taxon>Eukaryota</taxon>
        <taxon>Amoebozoa</taxon>
        <taxon>Tubulinea</taxon>
        <taxon>Elardia</taxon>
        <taxon>Arcellinida</taxon>
        <taxon>Sphaerothecina</taxon>
        <taxon>Arcellidae</taxon>
        <taxon>Arcella</taxon>
    </lineage>
</organism>
<sequence length="264" mass="29730">MLRSVIIMSGSGIVIFEKSWDKTTNESVNQWGGLIRTICEFSSQSVGYPVSYLETTSAALSVISDTKTGVICAIIHSNEDTSEFGELIAKEILRTFLESFAQVDFSKQINNKGQFNSFGPKIVDCIKRVADTIIQNLSTVNGIEACLLVYEDGTEAISSKSDSDIPALANFRELWRVARKLMQEKDDDVLDFMLLDMGERFVFVHKIKGMVTLVTLSSKRKKKKSESESDGKEDDMEFYYAKICRHQKLLKRVFMLGSYFTTGK</sequence>
<dbReference type="AlphaFoldDB" id="A0A6B2LE33"/>
<reference evidence="1" key="1">
    <citation type="journal article" date="2020" name="J. Eukaryot. Microbiol.">
        <title>De novo Sequencing, Assembly and Annotation of the Transcriptome for the Free-Living Testate Amoeba Arcella intermedia.</title>
        <authorList>
            <person name="Ribeiro G.M."/>
            <person name="Porfirio-Sousa A.L."/>
            <person name="Maurer-Alcala X.X."/>
            <person name="Katz L.A."/>
            <person name="Lahr D.J.G."/>
        </authorList>
    </citation>
    <scope>NUCLEOTIDE SEQUENCE</scope>
</reference>
<name>A0A6B2LE33_9EUKA</name>
<evidence type="ECO:0000313" key="1">
    <source>
        <dbReference type="EMBL" id="NDV35303.1"/>
    </source>
</evidence>
<proteinExistence type="predicted"/>
<dbReference type="EMBL" id="GIBP01006334">
    <property type="protein sequence ID" value="NDV35303.1"/>
    <property type="molecule type" value="Transcribed_RNA"/>
</dbReference>
<protein>
    <submittedName>
        <fullName evidence="1">Uncharacterized protein</fullName>
    </submittedName>
</protein>
<accession>A0A6B2LE33</accession>